<dbReference type="RefSeq" id="WP_185683110.1">
    <property type="nucleotide sequence ID" value="NZ_JACLAU010000009.1"/>
</dbReference>
<dbReference type="GO" id="GO:0016787">
    <property type="term" value="F:hydrolase activity"/>
    <property type="evidence" value="ECO:0007669"/>
    <property type="project" value="UniProtKB-KW"/>
</dbReference>
<gene>
    <name evidence="1" type="ORF">H7F49_08225</name>
</gene>
<reference evidence="1 2" key="1">
    <citation type="submission" date="2020-08" db="EMBL/GenBank/DDBJ databases">
        <title>The genome sequence of Novosphingobium flavum 4Y4.</title>
        <authorList>
            <person name="Liu Y."/>
        </authorList>
    </citation>
    <scope>NUCLEOTIDE SEQUENCE [LARGE SCALE GENOMIC DNA]</scope>
    <source>
        <strain evidence="1 2">4Y4</strain>
    </source>
</reference>
<proteinExistence type="predicted"/>
<dbReference type="EMBL" id="JACLAU010000009">
    <property type="protein sequence ID" value="MBC2651688.1"/>
    <property type="molecule type" value="Genomic_DNA"/>
</dbReference>
<accession>A0A7X1F7B2</accession>
<dbReference type="AlphaFoldDB" id="A0A7X1F7B2"/>
<organism evidence="1 2">
    <name type="scientific">Novosphingobium aerophilum</name>
    <dbReference type="NCBI Taxonomy" id="2839843"/>
    <lineage>
        <taxon>Bacteria</taxon>
        <taxon>Pseudomonadati</taxon>
        <taxon>Pseudomonadota</taxon>
        <taxon>Alphaproteobacteria</taxon>
        <taxon>Sphingomonadales</taxon>
        <taxon>Sphingomonadaceae</taxon>
        <taxon>Novosphingobium</taxon>
    </lineage>
</organism>
<dbReference type="Proteomes" id="UP000520156">
    <property type="component" value="Unassembled WGS sequence"/>
</dbReference>
<comment type="caution">
    <text evidence="1">The sequence shown here is derived from an EMBL/GenBank/DDBJ whole genome shotgun (WGS) entry which is preliminary data.</text>
</comment>
<sequence length="145" mass="15438">MAALAAIGTLLATPARAGDAQEAEKLRRLDIMLMVTALRCRTTEDNFQADFAAFEASHLAELNDAALQLRKSLVAANGVVGASRELDRISTGMANQYGQGHPRLDCAELKQATRLLAELKGREALLSAADELLAAPARPVLALSR</sequence>
<evidence type="ECO:0000313" key="1">
    <source>
        <dbReference type="EMBL" id="MBC2651688.1"/>
    </source>
</evidence>
<keyword evidence="2" id="KW-1185">Reference proteome</keyword>
<protein>
    <submittedName>
        <fullName evidence="1">S-adenosyl-L-homocysteine hydrolase</fullName>
    </submittedName>
</protein>
<keyword evidence="1" id="KW-0378">Hydrolase</keyword>
<evidence type="ECO:0000313" key="2">
    <source>
        <dbReference type="Proteomes" id="UP000520156"/>
    </source>
</evidence>
<name>A0A7X1F7B2_9SPHN</name>